<gene>
    <name evidence="1" type="ordered locus">Mhun_1856</name>
</gene>
<name>Q2FQQ5_METHJ</name>
<dbReference type="EnsemblBacteria" id="ABD41573">
    <property type="protein sequence ID" value="ABD41573"/>
    <property type="gene ID" value="Mhun_1856"/>
</dbReference>
<dbReference type="AlphaFoldDB" id="Q2FQQ5"/>
<dbReference type="STRING" id="323259.Mhun_1856"/>
<keyword evidence="2" id="KW-1185">Reference proteome</keyword>
<dbReference type="EMBL" id="CP000254">
    <property type="protein sequence ID" value="ABD41573.1"/>
    <property type="molecule type" value="Genomic_DNA"/>
</dbReference>
<reference evidence="2" key="1">
    <citation type="journal article" date="2016" name="Stand. Genomic Sci.">
        <title>Complete genome sequence of Methanospirillum hungatei type strain JF1.</title>
        <authorList>
            <person name="Gunsalus R.P."/>
            <person name="Cook L.E."/>
            <person name="Crable B."/>
            <person name="Rohlin L."/>
            <person name="McDonald E."/>
            <person name="Mouttaki H."/>
            <person name="Sieber J.R."/>
            <person name="Poweleit N."/>
            <person name="Zhou H."/>
            <person name="Lapidus A.L."/>
            <person name="Daligault H.E."/>
            <person name="Land M."/>
            <person name="Gilna P."/>
            <person name="Ivanova N."/>
            <person name="Kyrpides N."/>
            <person name="Culley D.E."/>
            <person name="McInerney M.J."/>
        </authorList>
    </citation>
    <scope>NUCLEOTIDE SEQUENCE [LARGE SCALE GENOMIC DNA]</scope>
    <source>
        <strain evidence="2">ATCC 27890 / DSM 864 / NBRC 100397 / JF-1</strain>
    </source>
</reference>
<dbReference type="InParanoid" id="Q2FQQ5"/>
<dbReference type="HOGENOM" id="CLU_190399_0_0_2"/>
<evidence type="ECO:0000313" key="2">
    <source>
        <dbReference type="Proteomes" id="UP000001941"/>
    </source>
</evidence>
<dbReference type="Proteomes" id="UP000001941">
    <property type="component" value="Chromosome"/>
</dbReference>
<proteinExistence type="predicted"/>
<protein>
    <submittedName>
        <fullName evidence="1">Uncharacterized protein</fullName>
    </submittedName>
</protein>
<dbReference type="KEGG" id="mhu:Mhun_1856"/>
<accession>Q2FQQ5</accession>
<evidence type="ECO:0000313" key="1">
    <source>
        <dbReference type="EMBL" id="ABD41573.1"/>
    </source>
</evidence>
<organism evidence="1 2">
    <name type="scientific">Methanospirillum hungatei JF-1 (strain ATCC 27890 / DSM 864 / NBRC 100397 / JF-1)</name>
    <dbReference type="NCBI Taxonomy" id="323259"/>
    <lineage>
        <taxon>Archaea</taxon>
        <taxon>Methanobacteriati</taxon>
        <taxon>Methanobacteriota</taxon>
        <taxon>Stenosarchaea group</taxon>
        <taxon>Methanomicrobia</taxon>
        <taxon>Methanomicrobiales</taxon>
        <taxon>Methanospirillaceae</taxon>
        <taxon>Methanospirillum</taxon>
    </lineage>
</organism>
<sequence length="84" mass="9526">MKQGCFDQRFGGWPRHNGKENPIGIETFEKALEDVERNCHNGKENPIGIETNVAVYHDDLQFCHNGKENPIGIETFSAPSKVRQ</sequence>